<reference evidence="3" key="1">
    <citation type="journal article" date="2012" name="Science">
        <title>The Paleozoic origin of enzymatic lignin decomposition reconstructed from 31 fungal genomes.</title>
        <authorList>
            <person name="Floudas D."/>
            <person name="Binder M."/>
            <person name="Riley R."/>
            <person name="Barry K."/>
            <person name="Blanchette R.A."/>
            <person name="Henrissat B."/>
            <person name="Martinez A.T."/>
            <person name="Otillar R."/>
            <person name="Spatafora J.W."/>
            <person name="Yadav J.S."/>
            <person name="Aerts A."/>
            <person name="Benoit I."/>
            <person name="Boyd A."/>
            <person name="Carlson A."/>
            <person name="Copeland A."/>
            <person name="Coutinho P.M."/>
            <person name="de Vries R.P."/>
            <person name="Ferreira P."/>
            <person name="Findley K."/>
            <person name="Foster B."/>
            <person name="Gaskell J."/>
            <person name="Glotzer D."/>
            <person name="Gorecki P."/>
            <person name="Heitman J."/>
            <person name="Hesse C."/>
            <person name="Hori C."/>
            <person name="Igarashi K."/>
            <person name="Jurgens J.A."/>
            <person name="Kallen N."/>
            <person name="Kersten P."/>
            <person name="Kohler A."/>
            <person name="Kuees U."/>
            <person name="Kumar T.K.A."/>
            <person name="Kuo A."/>
            <person name="LaButti K."/>
            <person name="Larrondo L.F."/>
            <person name="Lindquist E."/>
            <person name="Ling A."/>
            <person name="Lombard V."/>
            <person name="Lucas S."/>
            <person name="Lundell T."/>
            <person name="Martin R."/>
            <person name="McLaughlin D.J."/>
            <person name="Morgenstern I."/>
            <person name="Morin E."/>
            <person name="Murat C."/>
            <person name="Nagy L.G."/>
            <person name="Nolan M."/>
            <person name="Ohm R.A."/>
            <person name="Patyshakuliyeva A."/>
            <person name="Rokas A."/>
            <person name="Ruiz-Duenas F.J."/>
            <person name="Sabat G."/>
            <person name="Salamov A."/>
            <person name="Samejima M."/>
            <person name="Schmutz J."/>
            <person name="Slot J.C."/>
            <person name="St John F."/>
            <person name="Stenlid J."/>
            <person name="Sun H."/>
            <person name="Sun S."/>
            <person name="Syed K."/>
            <person name="Tsang A."/>
            <person name="Wiebenga A."/>
            <person name="Young D."/>
            <person name="Pisabarro A."/>
            <person name="Eastwood D.C."/>
            <person name="Martin F."/>
            <person name="Cullen D."/>
            <person name="Grigoriev I.V."/>
            <person name="Hibbett D.S."/>
        </authorList>
    </citation>
    <scope>NUCLEOTIDE SEQUENCE [LARGE SCALE GENOMIC DNA]</scope>
    <source>
        <strain evidence="3">HHB-11173 SS5</strain>
    </source>
</reference>
<feature type="region of interest" description="Disordered" evidence="1">
    <location>
        <begin position="1"/>
        <end position="83"/>
    </location>
</feature>
<evidence type="ECO:0000313" key="2">
    <source>
        <dbReference type="EMBL" id="EIN05218.1"/>
    </source>
</evidence>
<feature type="compositionally biased region" description="Low complexity" evidence="1">
    <location>
        <begin position="10"/>
        <end position="20"/>
    </location>
</feature>
<dbReference type="EMBL" id="JH687551">
    <property type="protein sequence ID" value="EIN05218.1"/>
    <property type="molecule type" value="Genomic_DNA"/>
</dbReference>
<dbReference type="GeneID" id="18879936"/>
<evidence type="ECO:0000313" key="3">
    <source>
        <dbReference type="Proteomes" id="UP000054196"/>
    </source>
</evidence>
<dbReference type="OrthoDB" id="3270804at2759"/>
<gene>
    <name evidence="2" type="ORF">PUNSTDRAFT_137898</name>
</gene>
<keyword evidence="3" id="KW-1185">Reference proteome</keyword>
<sequence length="187" mass="20323">MESADDRQSSSRQRQGTRSRPATTDRQDATAPAGAFPNYRNPSPEANIDPVGGVEVNLNDSDGIADLDNDDHPISREAPAPNHGNRCSGFPGCCSHRLVNVDGKDPVKDSVPAHLQWYVVTSGKHVGVFKGWHVVMGKVEVRGSVCFRVMSAQEGVEIFNEALANGALRVWKNGRYHDISPHDIQVA</sequence>
<dbReference type="KEGG" id="psq:PUNSTDRAFT_137898"/>
<organism evidence="2 3">
    <name type="scientific">Punctularia strigosozonata (strain HHB-11173)</name>
    <name type="common">White-rot fungus</name>
    <dbReference type="NCBI Taxonomy" id="741275"/>
    <lineage>
        <taxon>Eukaryota</taxon>
        <taxon>Fungi</taxon>
        <taxon>Dikarya</taxon>
        <taxon>Basidiomycota</taxon>
        <taxon>Agaricomycotina</taxon>
        <taxon>Agaricomycetes</taxon>
        <taxon>Corticiales</taxon>
        <taxon>Punctulariaceae</taxon>
        <taxon>Punctularia</taxon>
    </lineage>
</organism>
<dbReference type="RefSeq" id="XP_007387621.1">
    <property type="nucleotide sequence ID" value="XM_007387559.1"/>
</dbReference>
<name>R7S4S2_PUNST</name>
<dbReference type="Proteomes" id="UP000054196">
    <property type="component" value="Unassembled WGS sequence"/>
</dbReference>
<proteinExistence type="predicted"/>
<dbReference type="AlphaFoldDB" id="R7S4S2"/>
<protein>
    <submittedName>
        <fullName evidence="2">Uncharacterized protein</fullName>
    </submittedName>
</protein>
<dbReference type="HOGENOM" id="CLU_1448406_0_0_1"/>
<accession>R7S4S2</accession>
<evidence type="ECO:0000256" key="1">
    <source>
        <dbReference type="SAM" id="MobiDB-lite"/>
    </source>
</evidence>